<dbReference type="InterPro" id="IPR002152">
    <property type="entry name" value="Glyco_hydro_23"/>
</dbReference>
<feature type="chain" id="PRO_5046570029" description="Lysozyme" evidence="2">
    <location>
        <begin position="19"/>
        <end position="305"/>
    </location>
</feature>
<evidence type="ECO:0000256" key="1">
    <source>
        <dbReference type="ARBA" id="ARBA00008902"/>
    </source>
</evidence>
<comment type="similarity">
    <text evidence="1">Belongs to the glycosyl hydrolase 23 family.</text>
</comment>
<dbReference type="PRINTS" id="PR00749">
    <property type="entry name" value="LYSOZYMEG"/>
</dbReference>
<dbReference type="InterPro" id="IPR023346">
    <property type="entry name" value="Lysozyme-like_dom_sf"/>
</dbReference>
<evidence type="ECO:0000313" key="3">
    <source>
        <dbReference type="EMBL" id="CAK8673884.1"/>
    </source>
</evidence>
<keyword evidence="2" id="KW-0732">Signal</keyword>
<accession>A0ABP0F2D8</accession>
<sequence length="305" mass="32827">MKVAFFGFLLSVVNSARSSDLSCTLQGGTCLDYRYYFCTAGFEQGLCDGDSNRKCCLECDQTCLSEENQYAQCCDSECTNDGGKCQLNSNYCSGSYATGKCGGPYNRQCCSTSSTGSSSNTGCYGDIEKVDTTGASSATASQDNLYYSGVPASRKMAEYDLTAMSQYKTKIVQAGEKLCADPAIIAGIISRETRAGKVLGSDGFGSDGHGYGLMQVDDRYHTLKGGPYSLEHIEQGTGILIDMINGVEVKHRDWTQDMALKGGICAYNSGVSNVQTYENMDVGTTGNDYSNDVTARSQYYKENGY</sequence>
<dbReference type="SUPFAM" id="SSF53955">
    <property type="entry name" value="Lysozyme-like"/>
    <property type="match status" value="1"/>
</dbReference>
<protein>
    <recommendedName>
        <fullName evidence="5">Lysozyme</fullName>
    </recommendedName>
</protein>
<dbReference type="Proteomes" id="UP001642483">
    <property type="component" value="Unassembled WGS sequence"/>
</dbReference>
<comment type="caution">
    <text evidence="3">The sequence shown here is derived from an EMBL/GenBank/DDBJ whole genome shotgun (WGS) entry which is preliminary data.</text>
</comment>
<reference evidence="3 4" key="1">
    <citation type="submission" date="2024-02" db="EMBL/GenBank/DDBJ databases">
        <authorList>
            <person name="Daric V."/>
            <person name="Darras S."/>
        </authorList>
    </citation>
    <scope>NUCLEOTIDE SEQUENCE [LARGE SCALE GENOMIC DNA]</scope>
</reference>
<gene>
    <name evidence="3" type="ORF">CVLEPA_LOCUS3624</name>
</gene>
<evidence type="ECO:0000256" key="2">
    <source>
        <dbReference type="SAM" id="SignalP"/>
    </source>
</evidence>
<organism evidence="3 4">
    <name type="scientific">Clavelina lepadiformis</name>
    <name type="common">Light-bulb sea squirt</name>
    <name type="synonym">Ascidia lepadiformis</name>
    <dbReference type="NCBI Taxonomy" id="159417"/>
    <lineage>
        <taxon>Eukaryota</taxon>
        <taxon>Metazoa</taxon>
        <taxon>Chordata</taxon>
        <taxon>Tunicata</taxon>
        <taxon>Ascidiacea</taxon>
        <taxon>Aplousobranchia</taxon>
        <taxon>Clavelinidae</taxon>
        <taxon>Clavelina</taxon>
    </lineage>
</organism>
<dbReference type="PANTHER" id="PTHR31698">
    <property type="entry name" value="LYSOZYME G FAMILY MEMBER"/>
    <property type="match status" value="1"/>
</dbReference>
<feature type="signal peptide" evidence="2">
    <location>
        <begin position="1"/>
        <end position="18"/>
    </location>
</feature>
<dbReference type="CDD" id="cd01021">
    <property type="entry name" value="GEWL"/>
    <property type="match status" value="1"/>
</dbReference>
<evidence type="ECO:0008006" key="5">
    <source>
        <dbReference type="Google" id="ProtNLM"/>
    </source>
</evidence>
<name>A0ABP0F2D8_CLALP</name>
<evidence type="ECO:0000313" key="4">
    <source>
        <dbReference type="Proteomes" id="UP001642483"/>
    </source>
</evidence>
<dbReference type="Gene3D" id="1.10.530.10">
    <property type="match status" value="1"/>
</dbReference>
<dbReference type="PANTHER" id="PTHR31698:SF11">
    <property type="entry name" value="LYSOZYME G"/>
    <property type="match status" value="1"/>
</dbReference>
<dbReference type="EMBL" id="CAWYQH010000002">
    <property type="protein sequence ID" value="CAK8673884.1"/>
    <property type="molecule type" value="Genomic_DNA"/>
</dbReference>
<keyword evidence="4" id="KW-1185">Reference proteome</keyword>
<proteinExistence type="inferred from homology"/>